<dbReference type="Pfam" id="PF01979">
    <property type="entry name" value="Amidohydro_1"/>
    <property type="match status" value="1"/>
</dbReference>
<comment type="caution">
    <text evidence="7">The sequence shown here is derived from an EMBL/GenBank/DDBJ whole genome shotgun (WGS) entry which is preliminary data.</text>
</comment>
<dbReference type="NCBIfam" id="NF006688">
    <property type="entry name" value="PRK09236.1"/>
    <property type="match status" value="1"/>
</dbReference>
<protein>
    <submittedName>
        <fullName evidence="7">Dihydroorotase</fullName>
        <ecNumber evidence="7">3.5.2.3</ecNumber>
    </submittedName>
</protein>
<gene>
    <name evidence="7" type="ORF">ACFFHW_10450</name>
</gene>
<proteinExistence type="inferred from homology"/>
<keyword evidence="8" id="KW-1185">Reference proteome</keyword>
<dbReference type="Gene3D" id="2.30.40.10">
    <property type="entry name" value="Urease, subunit C, domain 1"/>
    <property type="match status" value="1"/>
</dbReference>
<feature type="domain" description="Amidohydrolase-related" evidence="6">
    <location>
        <begin position="51"/>
        <end position="424"/>
    </location>
</feature>
<evidence type="ECO:0000313" key="8">
    <source>
        <dbReference type="Proteomes" id="UP001589814"/>
    </source>
</evidence>
<dbReference type="InterPro" id="IPR006680">
    <property type="entry name" value="Amidohydro-rel"/>
</dbReference>
<dbReference type="SUPFAM" id="SSF51338">
    <property type="entry name" value="Composite domain of metallo-dependent hydrolases"/>
    <property type="match status" value="1"/>
</dbReference>
<dbReference type="Proteomes" id="UP001589814">
    <property type="component" value="Unassembled WGS sequence"/>
</dbReference>
<evidence type="ECO:0000256" key="1">
    <source>
        <dbReference type="ARBA" id="ARBA00001947"/>
    </source>
</evidence>
<dbReference type="PROSITE" id="PS00483">
    <property type="entry name" value="DIHYDROOROTASE_2"/>
    <property type="match status" value="1"/>
</dbReference>
<evidence type="ECO:0000256" key="4">
    <source>
        <dbReference type="ARBA" id="ARBA00022723"/>
    </source>
</evidence>
<keyword evidence="4" id="KW-0479">Metal-binding</keyword>
<dbReference type="CDD" id="cd01318">
    <property type="entry name" value="DHOase_IIb"/>
    <property type="match status" value="1"/>
</dbReference>
<dbReference type="PANTHER" id="PTHR43668:SF4">
    <property type="entry name" value="ALLANTOINASE"/>
    <property type="match status" value="1"/>
</dbReference>
<comment type="cofactor">
    <cofactor evidence="1">
        <name>Zn(2+)</name>
        <dbReference type="ChEBI" id="CHEBI:29105"/>
    </cofactor>
</comment>
<keyword evidence="5 7" id="KW-0378">Hydrolase</keyword>
<evidence type="ECO:0000256" key="3">
    <source>
        <dbReference type="ARBA" id="ARBA00010286"/>
    </source>
</evidence>
<dbReference type="EC" id="3.5.2.3" evidence="7"/>
<dbReference type="RefSeq" id="WP_019950263.1">
    <property type="nucleotide sequence ID" value="NZ_JBHLVX010000042.1"/>
</dbReference>
<name>A0ABV6G4G7_9GAMM</name>
<accession>A0ABV6G4G7</accession>
<evidence type="ECO:0000256" key="5">
    <source>
        <dbReference type="ARBA" id="ARBA00022801"/>
    </source>
</evidence>
<dbReference type="InterPro" id="IPR050138">
    <property type="entry name" value="DHOase/Allantoinase_Hydrolase"/>
</dbReference>
<organism evidence="7 8">
    <name type="scientific">Kushneria aurantia</name>
    <dbReference type="NCBI Taxonomy" id="504092"/>
    <lineage>
        <taxon>Bacteria</taxon>
        <taxon>Pseudomonadati</taxon>
        <taxon>Pseudomonadota</taxon>
        <taxon>Gammaproteobacteria</taxon>
        <taxon>Oceanospirillales</taxon>
        <taxon>Halomonadaceae</taxon>
        <taxon>Kushneria</taxon>
    </lineage>
</organism>
<dbReference type="InterPro" id="IPR011059">
    <property type="entry name" value="Metal-dep_hydrolase_composite"/>
</dbReference>
<dbReference type="Gene3D" id="3.20.20.140">
    <property type="entry name" value="Metal-dependent hydrolases"/>
    <property type="match status" value="1"/>
</dbReference>
<dbReference type="PANTHER" id="PTHR43668">
    <property type="entry name" value="ALLANTOINASE"/>
    <property type="match status" value="1"/>
</dbReference>
<dbReference type="SUPFAM" id="SSF51556">
    <property type="entry name" value="Metallo-dependent hydrolases"/>
    <property type="match status" value="1"/>
</dbReference>
<dbReference type="InterPro" id="IPR032466">
    <property type="entry name" value="Metal_Hydrolase"/>
</dbReference>
<evidence type="ECO:0000259" key="6">
    <source>
        <dbReference type="Pfam" id="PF01979"/>
    </source>
</evidence>
<comment type="function">
    <text evidence="2">Catalyzes the reversible cyclization of carbamoyl aspartate to dihydroorotate.</text>
</comment>
<comment type="similarity">
    <text evidence="3">Belongs to the metallo-dependent hydrolases superfamily. DHOase family. Class I DHOase subfamily.</text>
</comment>
<sequence>MFDLLIVNARVVNEGAITPLDVGIRDGRIEALAPQLERNARETVDARGRHLLPGMIDDQVHFREPGLTHKADIASESAAAVAGGITSYMEMPNVKPPTLDSDSLEAKYALARGRSHANYAFYHGASNDNLEAIKALDPQTTCGIKIFMGASTGNMLVDEADTLDAIFANAAIPVATHCEDTPMIQRAEARARARYGDDVPFALHGEIRSREACYKSSSLAIELARKHHARLHVLHLTTLEEMALFEPGPIDGKLITAEACVHHLWFSDADYERLGSFIKCNPAIKTAADRDAIRRAVNEGRIDVIATDHAPHTLEEKQAPYFGAPSGMPLVQHALPSLLTQVNAGHFELTTIVEKACHNPAKRFELERRGFIREGYAADLVLVDMEKSVEVQRSGLRYKCGWSPFEGTTLKGAVELTLVNGVRVWDGTQLCAAPAGQRLTYDRR</sequence>
<dbReference type="GO" id="GO:0004151">
    <property type="term" value="F:dihydroorotase activity"/>
    <property type="evidence" value="ECO:0007669"/>
    <property type="project" value="UniProtKB-EC"/>
</dbReference>
<evidence type="ECO:0000256" key="2">
    <source>
        <dbReference type="ARBA" id="ARBA00002368"/>
    </source>
</evidence>
<dbReference type="EMBL" id="JBHLVX010000042">
    <property type="protein sequence ID" value="MFC0268393.1"/>
    <property type="molecule type" value="Genomic_DNA"/>
</dbReference>
<evidence type="ECO:0000313" key="7">
    <source>
        <dbReference type="EMBL" id="MFC0268393.1"/>
    </source>
</evidence>
<reference evidence="7 8" key="1">
    <citation type="submission" date="2024-09" db="EMBL/GenBank/DDBJ databases">
        <authorList>
            <person name="Sun Q."/>
            <person name="Mori K."/>
        </authorList>
    </citation>
    <scope>NUCLEOTIDE SEQUENCE [LARGE SCALE GENOMIC DNA]</scope>
    <source>
        <strain evidence="7 8">CCM 7415</strain>
    </source>
</reference>
<dbReference type="InterPro" id="IPR002195">
    <property type="entry name" value="Dihydroorotase_CS"/>
</dbReference>